<dbReference type="PROSITE" id="PS52016">
    <property type="entry name" value="TONB_DEPENDENT_REC_3"/>
    <property type="match status" value="1"/>
</dbReference>
<dbReference type="EMBL" id="CP011367">
    <property type="protein sequence ID" value="AKJ95978.1"/>
    <property type="molecule type" value="Genomic_DNA"/>
</dbReference>
<feature type="domain" description="TonB-dependent receptor plug" evidence="12">
    <location>
        <begin position="36"/>
        <end position="145"/>
    </location>
</feature>
<evidence type="ECO:0000256" key="8">
    <source>
        <dbReference type="PROSITE-ProRule" id="PRU01360"/>
    </source>
</evidence>
<dbReference type="OrthoDB" id="9760494at2"/>
<dbReference type="PANTHER" id="PTHR30442:SF0">
    <property type="entry name" value="FE(3+) DICITRATE TRANSPORT PROTEIN FECA"/>
    <property type="match status" value="1"/>
</dbReference>
<dbReference type="Pfam" id="PF07715">
    <property type="entry name" value="Plug"/>
    <property type="match status" value="1"/>
</dbReference>
<dbReference type="KEGG" id="tvr:TVD_11705"/>
<evidence type="ECO:0000313" key="13">
    <source>
        <dbReference type="EMBL" id="AKJ95978.1"/>
    </source>
</evidence>
<reference evidence="13 14" key="1">
    <citation type="submission" date="2015-04" db="EMBL/GenBank/DDBJ databases">
        <title>Complete Sequence for the Genome of the Thioalkalivibrio versutus D301.</title>
        <authorList>
            <person name="Mu T."/>
            <person name="Zhou J."/>
            <person name="Xu X."/>
        </authorList>
    </citation>
    <scope>NUCLEOTIDE SEQUENCE [LARGE SCALE GENOMIC DNA]</scope>
    <source>
        <strain evidence="13 14">D301</strain>
    </source>
</reference>
<dbReference type="Gene3D" id="2.170.130.10">
    <property type="entry name" value="TonB-dependent receptor, plug domain"/>
    <property type="match status" value="1"/>
</dbReference>
<keyword evidence="7 8" id="KW-0998">Cell outer membrane</keyword>
<dbReference type="InterPro" id="IPR012910">
    <property type="entry name" value="Plug_dom"/>
</dbReference>
<dbReference type="InterPro" id="IPR036942">
    <property type="entry name" value="Beta-barrel_TonB_sf"/>
</dbReference>
<evidence type="ECO:0000256" key="9">
    <source>
        <dbReference type="RuleBase" id="RU003357"/>
    </source>
</evidence>
<dbReference type="STRING" id="106634.TVD_11705"/>
<dbReference type="GO" id="GO:0009279">
    <property type="term" value="C:cell outer membrane"/>
    <property type="evidence" value="ECO:0007669"/>
    <property type="project" value="UniProtKB-SubCell"/>
</dbReference>
<evidence type="ECO:0000313" key="14">
    <source>
        <dbReference type="Proteomes" id="UP000064201"/>
    </source>
</evidence>
<keyword evidence="14" id="KW-1185">Reference proteome</keyword>
<evidence type="ECO:0000259" key="11">
    <source>
        <dbReference type="Pfam" id="PF00593"/>
    </source>
</evidence>
<evidence type="ECO:0000256" key="5">
    <source>
        <dbReference type="ARBA" id="ARBA00023077"/>
    </source>
</evidence>
<dbReference type="InterPro" id="IPR000531">
    <property type="entry name" value="Beta-barrel_TonB"/>
</dbReference>
<dbReference type="Pfam" id="PF00593">
    <property type="entry name" value="TonB_dep_Rec_b-barrel"/>
    <property type="match status" value="1"/>
</dbReference>
<proteinExistence type="inferred from homology"/>
<dbReference type="Gene3D" id="2.40.170.20">
    <property type="entry name" value="TonB-dependent receptor, beta-barrel domain"/>
    <property type="match status" value="1"/>
</dbReference>
<dbReference type="RefSeq" id="WP_047251669.1">
    <property type="nucleotide sequence ID" value="NZ_CP011367.1"/>
</dbReference>
<evidence type="ECO:0000256" key="7">
    <source>
        <dbReference type="ARBA" id="ARBA00023237"/>
    </source>
</evidence>
<dbReference type="Proteomes" id="UP000064201">
    <property type="component" value="Chromosome"/>
</dbReference>
<comment type="subcellular location">
    <subcellularLocation>
        <location evidence="1 8">Cell outer membrane</location>
        <topology evidence="1 8">Multi-pass membrane protein</topology>
    </subcellularLocation>
</comment>
<sequence length="705" mass="77656">MGIPALHADEAAPTAESGTEARLAPVQILGDVTATQRLPGSAAVVGREQLETEGTTDIHQALKTVPGVYVQEEDGAGLRPNIGIRAAPPGRSSKVTLMEDNVLIAPAPYSNPAAYYFPTMMRINEIEVLKGAPLLRHGPQTTGGVINLVSTPIPRERGGSIETVVNDRGGTDVHAMFGDRSGDWSYMVETVQRRGAGFKDIDRSHRDTGYDIQDYVGELRWDGERQSIEAKVQYSEETSNETYLGLTDADFARDPNRRYGLSGIDQMENDHLGLSVTHDIDWSERVRMATTLYRNEFARNWFKLGGGGAFIDDANRGDATAQRILRGEDDVAGLTYRNNNREYVSEGIQTELGMDFGDHWLRAGVRYHQDEMDRFQPDDIYDQVNGSLVYQETIQPTGSNNRFEDAQAWSFWLADEWYVSDRLTANLLLRYEDVETSRTQYADTQRNVVDSRRSNSSSVWLPGASLTYDFTDRWQLLAGVHRGFAPLGGGATEDQAPETSTNWELGARYQGDNAFVEAIGFYSDFSDFVQNCSVATPCSDGSTSGTFTTGEAVISGLELRASTGVDLGSFHAPLEASYTYTSAKASADNPASGQQEGDRLQGIPRHQFSLRGGLEHASGWNHYAVVKYIDATCNSDGCNRSAGAFDRTESLTTIDLVSQYPLGRNTDLYARVSNVLDEQQIIARSPDGARPNEPRTFSVGLTHRF</sequence>
<name>A0A0G3G411_9GAMM</name>
<dbReference type="PATRIC" id="fig|106634.4.peg.2390"/>
<dbReference type="PANTHER" id="PTHR30442">
    <property type="entry name" value="IRON III DICITRATE TRANSPORT PROTEIN FECA"/>
    <property type="match status" value="1"/>
</dbReference>
<dbReference type="CDD" id="cd01347">
    <property type="entry name" value="ligand_gated_channel"/>
    <property type="match status" value="1"/>
</dbReference>
<dbReference type="GO" id="GO:0033214">
    <property type="term" value="P:siderophore-iron import into cell"/>
    <property type="evidence" value="ECO:0007669"/>
    <property type="project" value="TreeGrafter"/>
</dbReference>
<evidence type="ECO:0000256" key="3">
    <source>
        <dbReference type="ARBA" id="ARBA00022452"/>
    </source>
</evidence>
<dbReference type="AlphaFoldDB" id="A0A0G3G411"/>
<evidence type="ECO:0000256" key="10">
    <source>
        <dbReference type="SAM" id="MobiDB-lite"/>
    </source>
</evidence>
<dbReference type="InterPro" id="IPR039426">
    <property type="entry name" value="TonB-dep_rcpt-like"/>
</dbReference>
<evidence type="ECO:0000256" key="2">
    <source>
        <dbReference type="ARBA" id="ARBA00022448"/>
    </source>
</evidence>
<evidence type="ECO:0000256" key="6">
    <source>
        <dbReference type="ARBA" id="ARBA00023136"/>
    </source>
</evidence>
<keyword evidence="3 8" id="KW-1134">Transmembrane beta strand</keyword>
<keyword evidence="4 8" id="KW-0812">Transmembrane</keyword>
<organism evidence="13 14">
    <name type="scientific">Thioalkalivibrio versutus</name>
    <dbReference type="NCBI Taxonomy" id="106634"/>
    <lineage>
        <taxon>Bacteria</taxon>
        <taxon>Pseudomonadati</taxon>
        <taxon>Pseudomonadota</taxon>
        <taxon>Gammaproteobacteria</taxon>
        <taxon>Chromatiales</taxon>
        <taxon>Ectothiorhodospiraceae</taxon>
        <taxon>Thioalkalivibrio</taxon>
    </lineage>
</organism>
<dbReference type="SUPFAM" id="SSF56935">
    <property type="entry name" value="Porins"/>
    <property type="match status" value="1"/>
</dbReference>
<feature type="region of interest" description="Disordered" evidence="10">
    <location>
        <begin position="686"/>
        <end position="705"/>
    </location>
</feature>
<evidence type="ECO:0000259" key="12">
    <source>
        <dbReference type="Pfam" id="PF07715"/>
    </source>
</evidence>
<comment type="similarity">
    <text evidence="8 9">Belongs to the TonB-dependent receptor family.</text>
</comment>
<evidence type="ECO:0000256" key="4">
    <source>
        <dbReference type="ARBA" id="ARBA00022692"/>
    </source>
</evidence>
<feature type="domain" description="TonB-dependent receptor-like beta-barrel" evidence="11">
    <location>
        <begin position="235"/>
        <end position="675"/>
    </location>
</feature>
<evidence type="ECO:0000256" key="1">
    <source>
        <dbReference type="ARBA" id="ARBA00004571"/>
    </source>
</evidence>
<dbReference type="InterPro" id="IPR037066">
    <property type="entry name" value="Plug_dom_sf"/>
</dbReference>
<protein>
    <submittedName>
        <fullName evidence="13">Membrane protein</fullName>
    </submittedName>
</protein>
<keyword evidence="2 8" id="KW-0813">Transport</keyword>
<keyword evidence="6 8" id="KW-0472">Membrane</keyword>
<accession>A0A0G3G411</accession>
<keyword evidence="5 9" id="KW-0798">TonB box</keyword>
<gene>
    <name evidence="13" type="ORF">TVD_11705</name>
</gene>